<dbReference type="Proteomes" id="UP001642409">
    <property type="component" value="Unassembled WGS sequence"/>
</dbReference>
<comment type="caution">
    <text evidence="1">The sequence shown here is derived from an EMBL/GenBank/DDBJ whole genome shotgun (WGS) entry which is preliminary data.</text>
</comment>
<evidence type="ECO:0000313" key="1">
    <source>
        <dbReference type="EMBL" id="CAL5991915.1"/>
    </source>
</evidence>
<gene>
    <name evidence="1" type="ORF">HINF_LOCUS12324</name>
</gene>
<dbReference type="EMBL" id="CAXDID020000028">
    <property type="protein sequence ID" value="CAL5991915.1"/>
    <property type="molecule type" value="Genomic_DNA"/>
</dbReference>
<protein>
    <submittedName>
        <fullName evidence="1">Hypothetical_protein</fullName>
    </submittedName>
</protein>
<accession>A0ABP1HIM1</accession>
<sequence length="118" mass="13913">MQNLKLLKMENNLVSDFSAIEKHQNFNNVDNYGYRGFNIQNQKPPSQQQLNYANKMKRIEDPNISLKQIQFKHKTLQTKRKQFKLEINGVIQHSHLNNIQFTSSVAHLFEQLNQTVSQ</sequence>
<keyword evidence="2" id="KW-1185">Reference proteome</keyword>
<reference evidence="1 2" key="1">
    <citation type="submission" date="2024-07" db="EMBL/GenBank/DDBJ databases">
        <authorList>
            <person name="Akdeniz Z."/>
        </authorList>
    </citation>
    <scope>NUCLEOTIDE SEQUENCE [LARGE SCALE GENOMIC DNA]</scope>
</reference>
<proteinExistence type="predicted"/>
<organism evidence="1 2">
    <name type="scientific">Hexamita inflata</name>
    <dbReference type="NCBI Taxonomy" id="28002"/>
    <lineage>
        <taxon>Eukaryota</taxon>
        <taxon>Metamonada</taxon>
        <taxon>Diplomonadida</taxon>
        <taxon>Hexamitidae</taxon>
        <taxon>Hexamitinae</taxon>
        <taxon>Hexamita</taxon>
    </lineage>
</organism>
<evidence type="ECO:0000313" key="2">
    <source>
        <dbReference type="Proteomes" id="UP001642409"/>
    </source>
</evidence>
<name>A0ABP1HIM1_9EUKA</name>